<keyword evidence="9" id="KW-0460">Magnesium</keyword>
<evidence type="ECO:0000256" key="8">
    <source>
        <dbReference type="ARBA" id="ARBA00022801"/>
    </source>
</evidence>
<dbReference type="GO" id="GO:0003676">
    <property type="term" value="F:nucleic acid binding"/>
    <property type="evidence" value="ECO:0007669"/>
    <property type="project" value="InterPro"/>
</dbReference>
<keyword evidence="6" id="KW-0479">Metal-binding</keyword>
<dbReference type="PANTHER" id="PTHR10642:SF26">
    <property type="entry name" value="RIBONUCLEASE H1"/>
    <property type="match status" value="1"/>
</dbReference>
<dbReference type="OrthoDB" id="407198at2759"/>
<dbReference type="SUPFAM" id="SSF55658">
    <property type="entry name" value="L9 N-domain-like"/>
    <property type="match status" value="2"/>
</dbReference>
<dbReference type="EMBL" id="NCSJ02000283">
    <property type="protein sequence ID" value="RFU26132.1"/>
    <property type="molecule type" value="Genomic_DNA"/>
</dbReference>
<comment type="catalytic activity">
    <reaction evidence="1">
        <text>Endonucleolytic cleavage to 5'-phosphomonoester.</text>
        <dbReference type="EC" id="3.1.26.4"/>
    </reaction>
</comment>
<dbReference type="Gene3D" id="3.40.970.10">
    <property type="entry name" value="Ribonuclease H1, N-terminal domain"/>
    <property type="match status" value="2"/>
</dbReference>
<organism evidence="11 12">
    <name type="scientific">Scytalidium lignicola</name>
    <name type="common">Hyphomycete</name>
    <dbReference type="NCBI Taxonomy" id="5539"/>
    <lineage>
        <taxon>Eukaryota</taxon>
        <taxon>Fungi</taxon>
        <taxon>Dikarya</taxon>
        <taxon>Ascomycota</taxon>
        <taxon>Pezizomycotina</taxon>
        <taxon>Leotiomycetes</taxon>
        <taxon>Leotiomycetes incertae sedis</taxon>
        <taxon>Scytalidium</taxon>
    </lineage>
</organism>
<feature type="non-terminal residue" evidence="11">
    <location>
        <position position="377"/>
    </location>
</feature>
<dbReference type="InterPro" id="IPR012337">
    <property type="entry name" value="RNaseH-like_sf"/>
</dbReference>
<dbReference type="InterPro" id="IPR009027">
    <property type="entry name" value="Ribosomal_bL9/RNase_H1_N"/>
</dbReference>
<reference evidence="11 12" key="1">
    <citation type="submission" date="2018-05" db="EMBL/GenBank/DDBJ databases">
        <title>Draft genome sequence of Scytalidium lignicola DSM 105466, a ubiquitous saprotrophic fungus.</title>
        <authorList>
            <person name="Buettner E."/>
            <person name="Gebauer A.M."/>
            <person name="Hofrichter M."/>
            <person name="Liers C."/>
            <person name="Kellner H."/>
        </authorList>
    </citation>
    <scope>NUCLEOTIDE SEQUENCE [LARGE SCALE GENOMIC DNA]</scope>
    <source>
        <strain evidence="11 12">DSM 105466</strain>
    </source>
</reference>
<protein>
    <recommendedName>
        <fullName evidence="4">ribonuclease H</fullName>
        <ecNumber evidence="4">3.1.26.4</ecNumber>
    </recommendedName>
</protein>
<dbReference type="PANTHER" id="PTHR10642">
    <property type="entry name" value="RIBONUCLEASE H1"/>
    <property type="match status" value="1"/>
</dbReference>
<dbReference type="InterPro" id="IPR036397">
    <property type="entry name" value="RNaseH_sf"/>
</dbReference>
<dbReference type="PROSITE" id="PS50879">
    <property type="entry name" value="RNASE_H_1"/>
    <property type="match status" value="1"/>
</dbReference>
<dbReference type="Pfam" id="PF00075">
    <property type="entry name" value="RNase_H"/>
    <property type="match status" value="1"/>
</dbReference>
<evidence type="ECO:0000256" key="4">
    <source>
        <dbReference type="ARBA" id="ARBA00012180"/>
    </source>
</evidence>
<sequence length="377" mass="41448">MVSSTKGSSASTAFRPYKFAYSFAQPPQSLKHFISHQKVKTTFGTDYVRSIQLLIESMPDSKKRKLGDMASKYYAVRTGHRPGVYKNWAECKDNVTGFSGAQFKSFASRKEAEDFVAGKNFTTAASSKQDKFYAVAVGRRPGVYKTWEETSAEITKWPSPKYKRFGTLQEAEYYVNTGGGIPSKVGIEVTPQGAPTVACNDEPAQKRVKPNQTPVSQKEGNFLRVYTDGSSRGNGKTGAMAGVGVFFGEGDPRNVSEPLAGPLQTNQRSELTGLLRALEIVPKNQDVEIITDSSYSIYCTTTWYKKWQSNGWRTATGGPVLNKDLVSAIRTLMDERIANGAQTKFTWTKGHSNDIGNIFADRLAVAGAMANRARLES</sequence>
<dbReference type="OMA" id="ELWYGLY"/>
<keyword evidence="5" id="KW-0540">Nuclease</keyword>
<evidence type="ECO:0000256" key="7">
    <source>
        <dbReference type="ARBA" id="ARBA00022759"/>
    </source>
</evidence>
<proteinExistence type="inferred from homology"/>
<keyword evidence="7" id="KW-0255">Endonuclease</keyword>
<keyword evidence="8" id="KW-0378">Hydrolase</keyword>
<dbReference type="STRING" id="5539.A0A3E2GYS5"/>
<dbReference type="InterPro" id="IPR011320">
    <property type="entry name" value="RNase_H1_N"/>
</dbReference>
<dbReference type="InterPro" id="IPR037056">
    <property type="entry name" value="RNase_H1_N_sf"/>
</dbReference>
<dbReference type="FunFam" id="3.40.970.10:FF:000001">
    <property type="entry name" value="Ribonuclease H1"/>
    <property type="match status" value="2"/>
</dbReference>
<accession>A0A3E2GYS5</accession>
<dbReference type="EC" id="3.1.26.4" evidence="4"/>
<name>A0A3E2GYS5_SCYLI</name>
<feature type="domain" description="RNase H type-1" evidence="10">
    <location>
        <begin position="219"/>
        <end position="369"/>
    </location>
</feature>
<dbReference type="GO" id="GO:0004523">
    <property type="term" value="F:RNA-DNA hybrid ribonuclease activity"/>
    <property type="evidence" value="ECO:0007669"/>
    <property type="project" value="UniProtKB-EC"/>
</dbReference>
<dbReference type="CDD" id="cd09280">
    <property type="entry name" value="RNase_HI_eukaryote_like"/>
    <property type="match status" value="1"/>
</dbReference>
<dbReference type="Gene3D" id="3.30.420.10">
    <property type="entry name" value="Ribonuclease H-like superfamily/Ribonuclease H"/>
    <property type="match status" value="1"/>
</dbReference>
<evidence type="ECO:0000313" key="12">
    <source>
        <dbReference type="Proteomes" id="UP000258309"/>
    </source>
</evidence>
<dbReference type="Pfam" id="PF01693">
    <property type="entry name" value="Cauli_VI"/>
    <property type="match status" value="2"/>
</dbReference>
<dbReference type="InterPro" id="IPR002156">
    <property type="entry name" value="RNaseH_domain"/>
</dbReference>
<comment type="cofactor">
    <cofactor evidence="2">
        <name>Mg(2+)</name>
        <dbReference type="ChEBI" id="CHEBI:18420"/>
    </cofactor>
</comment>
<dbReference type="Proteomes" id="UP000258309">
    <property type="component" value="Unassembled WGS sequence"/>
</dbReference>
<evidence type="ECO:0000256" key="9">
    <source>
        <dbReference type="ARBA" id="ARBA00022842"/>
    </source>
</evidence>
<evidence type="ECO:0000313" key="11">
    <source>
        <dbReference type="EMBL" id="RFU26132.1"/>
    </source>
</evidence>
<evidence type="ECO:0000256" key="2">
    <source>
        <dbReference type="ARBA" id="ARBA00001946"/>
    </source>
</evidence>
<evidence type="ECO:0000259" key="10">
    <source>
        <dbReference type="PROSITE" id="PS50879"/>
    </source>
</evidence>
<dbReference type="InterPro" id="IPR050092">
    <property type="entry name" value="RNase_H"/>
</dbReference>
<keyword evidence="12" id="KW-1185">Reference proteome</keyword>
<feature type="non-terminal residue" evidence="11">
    <location>
        <position position="1"/>
    </location>
</feature>
<dbReference type="GO" id="GO:0046872">
    <property type="term" value="F:metal ion binding"/>
    <property type="evidence" value="ECO:0007669"/>
    <property type="project" value="UniProtKB-KW"/>
</dbReference>
<dbReference type="GO" id="GO:0043137">
    <property type="term" value="P:DNA replication, removal of RNA primer"/>
    <property type="evidence" value="ECO:0007669"/>
    <property type="project" value="TreeGrafter"/>
</dbReference>
<gene>
    <name evidence="11" type="ORF">B7463_g10210</name>
</gene>
<dbReference type="FunFam" id="3.30.420.10:FF:000115">
    <property type="entry name" value="Ribonuclease H"/>
    <property type="match status" value="1"/>
</dbReference>
<dbReference type="SUPFAM" id="SSF53098">
    <property type="entry name" value="Ribonuclease H-like"/>
    <property type="match status" value="1"/>
</dbReference>
<evidence type="ECO:0000256" key="6">
    <source>
        <dbReference type="ARBA" id="ARBA00022723"/>
    </source>
</evidence>
<dbReference type="AlphaFoldDB" id="A0A3E2GYS5"/>
<evidence type="ECO:0000256" key="3">
    <source>
        <dbReference type="ARBA" id="ARBA00005300"/>
    </source>
</evidence>
<evidence type="ECO:0000256" key="5">
    <source>
        <dbReference type="ARBA" id="ARBA00022722"/>
    </source>
</evidence>
<comment type="similarity">
    <text evidence="3">Belongs to the RNase H family.</text>
</comment>
<comment type="caution">
    <text evidence="11">The sequence shown here is derived from an EMBL/GenBank/DDBJ whole genome shotgun (WGS) entry which is preliminary data.</text>
</comment>
<evidence type="ECO:0000256" key="1">
    <source>
        <dbReference type="ARBA" id="ARBA00000077"/>
    </source>
</evidence>